<dbReference type="AlphaFoldDB" id="A0A4Q7MVQ4"/>
<dbReference type="InterPro" id="IPR036942">
    <property type="entry name" value="Beta-barrel_TonB_sf"/>
</dbReference>
<dbReference type="RefSeq" id="WP_130543098.1">
    <property type="nucleotide sequence ID" value="NZ_CP042431.1"/>
</dbReference>
<dbReference type="OrthoDB" id="606930at2"/>
<feature type="region of interest" description="Disordered" evidence="4">
    <location>
        <begin position="343"/>
        <end position="379"/>
    </location>
</feature>
<dbReference type="SUPFAM" id="SSF56935">
    <property type="entry name" value="Porins"/>
    <property type="match status" value="1"/>
</dbReference>
<keyword evidence="6" id="KW-0378">Hydrolase</keyword>
<keyword evidence="6" id="KW-0121">Carboxypeptidase</keyword>
<name>A0A4Q7MVQ4_9BACT</name>
<keyword evidence="3" id="KW-0998">Cell outer membrane</keyword>
<evidence type="ECO:0000313" key="7">
    <source>
        <dbReference type="Proteomes" id="UP000293874"/>
    </source>
</evidence>
<dbReference type="Proteomes" id="UP000293874">
    <property type="component" value="Unassembled WGS sequence"/>
</dbReference>
<dbReference type="Gene3D" id="2.40.170.20">
    <property type="entry name" value="TonB-dependent receptor, beta-barrel domain"/>
    <property type="match status" value="1"/>
</dbReference>
<sequence length="940" mass="104889">MTRIVLLLIACCIGSTLYAQKPVGSLKGKVLDKQNKLVLPSTTATLLNSIDSSMIGFTVSDKEGLFEIKNIPAGVYLLNLTFTGYKDLYKPIRFSADKASLDLGDLFMETDTSMLAAVVVRVPPIQIKGDTTEFRASAIKTRPNATVEDLLKRIPGMEVDRDGNVTAQGKDIPKIYVDGKEFFGNDPKMATRNLTADMVESVQLYDDMSEQAKFNKIDDGSRQRTINIKLKKDRRKGTFGRAAAGLGNEGLYEGSFFLNRFNNDFRVSVVGNASNTNRMGMGGMMNMGMGGGGGRGGGRGGMAISGGRGGGRGGAGNTDIFGAGVNFSNEWGKKLSLQGSYAVNGSQSKTNSQRQQQSFFANDSSSVENSASNSSSDNLNHNLSLRLDWKIDSMSSINMSSSVGIRSSGTNSMDSSRTRSVTKLEAYDAIFRRSARESNSDGLNFNNNVTFRHRFRKKGRTLSIGWQSSMNNSDMNGANETPYYFLKPNGDTASITHQRQRNFNTTRNFNNTLNTSITEALTEKLTWEINYAYTNEHNTSDVDVMEYRNISKDYDSVNKSQTNYFENNNQHHKFGTNLRYTLAKGDLQIGGTIQFTTLENMSHRELFGKDSLMVQKFVNLAPNASYNYQIDRQSSLRFGYRGNTRTPNISQLQDVRDESNLLYIREGNPNLKQEFSHDLNLSFNRMNPNNFMYYSIDASAGFTRNKIVNSIRLLEGGKQLSRPENINGGYQANLGANFSIPLKKTVSGKSSPLSLQSNSRLSYTRDVNLLNGDINFNNNRSASQSLTLNYWNDLFDLGTSGRFTYNDASFNVQQATRNRYFNQNYSVDFSCNFFKDLRLETNFDYSINSGRSDGFNQSIPLWDASLAWTFFKKKNGELKVSVVDILNQNSNVDRTVNDNYIVDSYTQILRRYFMVSFMYGFNQFGGRKGGGQKGQRLGIG</sequence>
<evidence type="ECO:0000256" key="3">
    <source>
        <dbReference type="ARBA" id="ARBA00023237"/>
    </source>
</evidence>
<comment type="subcellular location">
    <subcellularLocation>
        <location evidence="1">Cell outer membrane</location>
    </subcellularLocation>
</comment>
<feature type="domain" description="Outer membrane protein beta-barrel" evidence="5">
    <location>
        <begin position="453"/>
        <end position="788"/>
    </location>
</feature>
<dbReference type="InterPro" id="IPR041700">
    <property type="entry name" value="OMP_b-brl_3"/>
</dbReference>
<proteinExistence type="predicted"/>
<evidence type="ECO:0000256" key="2">
    <source>
        <dbReference type="ARBA" id="ARBA00023136"/>
    </source>
</evidence>
<accession>A0A4Q7MVQ4</accession>
<evidence type="ECO:0000259" key="5">
    <source>
        <dbReference type="Pfam" id="PF14905"/>
    </source>
</evidence>
<gene>
    <name evidence="6" type="ORF">EV199_4631</name>
</gene>
<dbReference type="EMBL" id="SGXA01000002">
    <property type="protein sequence ID" value="RZS72708.1"/>
    <property type="molecule type" value="Genomic_DNA"/>
</dbReference>
<comment type="caution">
    <text evidence="6">The sequence shown here is derived from an EMBL/GenBank/DDBJ whole genome shotgun (WGS) entry which is preliminary data.</text>
</comment>
<keyword evidence="6" id="KW-0645">Protease</keyword>
<evidence type="ECO:0000256" key="1">
    <source>
        <dbReference type="ARBA" id="ARBA00004442"/>
    </source>
</evidence>
<feature type="compositionally biased region" description="Polar residues" evidence="4">
    <location>
        <begin position="343"/>
        <end position="361"/>
    </location>
</feature>
<keyword evidence="7" id="KW-1185">Reference proteome</keyword>
<dbReference type="Pfam" id="PF14905">
    <property type="entry name" value="OMP_b-brl_3"/>
    <property type="match status" value="1"/>
</dbReference>
<evidence type="ECO:0000256" key="4">
    <source>
        <dbReference type="SAM" id="MobiDB-lite"/>
    </source>
</evidence>
<dbReference type="SUPFAM" id="SSF49478">
    <property type="entry name" value="Cna protein B-type domain"/>
    <property type="match status" value="1"/>
</dbReference>
<dbReference type="GO" id="GO:0004180">
    <property type="term" value="F:carboxypeptidase activity"/>
    <property type="evidence" value="ECO:0007669"/>
    <property type="project" value="UniProtKB-KW"/>
</dbReference>
<reference evidence="6 7" key="1">
    <citation type="submission" date="2019-02" db="EMBL/GenBank/DDBJ databases">
        <title>Genomic Encyclopedia of Type Strains, Phase IV (KMG-IV): sequencing the most valuable type-strain genomes for metagenomic binning, comparative biology and taxonomic classification.</title>
        <authorList>
            <person name="Goeker M."/>
        </authorList>
    </citation>
    <scope>NUCLEOTIDE SEQUENCE [LARGE SCALE GENOMIC DNA]</scope>
    <source>
        <strain evidence="6 7">DSM 18116</strain>
    </source>
</reference>
<protein>
    <submittedName>
        <fullName evidence="6">Carboxypeptidase-like protein</fullName>
    </submittedName>
</protein>
<evidence type="ECO:0000313" key="6">
    <source>
        <dbReference type="EMBL" id="RZS72708.1"/>
    </source>
</evidence>
<organism evidence="6 7">
    <name type="scientific">Pseudobacter ginsenosidimutans</name>
    <dbReference type="NCBI Taxonomy" id="661488"/>
    <lineage>
        <taxon>Bacteria</taxon>
        <taxon>Pseudomonadati</taxon>
        <taxon>Bacteroidota</taxon>
        <taxon>Chitinophagia</taxon>
        <taxon>Chitinophagales</taxon>
        <taxon>Chitinophagaceae</taxon>
        <taxon>Pseudobacter</taxon>
    </lineage>
</organism>
<feature type="compositionally biased region" description="Low complexity" evidence="4">
    <location>
        <begin position="362"/>
        <end position="379"/>
    </location>
</feature>
<keyword evidence="2" id="KW-0472">Membrane</keyword>
<dbReference type="GO" id="GO:0009279">
    <property type="term" value="C:cell outer membrane"/>
    <property type="evidence" value="ECO:0007669"/>
    <property type="project" value="UniProtKB-SubCell"/>
</dbReference>